<feature type="binding site" evidence="18">
    <location>
        <position position="133"/>
    </location>
    <ligand>
        <name>K(+)</name>
        <dbReference type="ChEBI" id="CHEBI:29103"/>
    </ligand>
</feature>
<dbReference type="PATRIC" id="fig|1195236.3.peg.3639"/>
<comment type="caution">
    <text evidence="17">Lacks conserved residue(s) required for the propagation of feature annotation.</text>
</comment>
<protein>
    <recommendedName>
        <fullName evidence="19">Bifunctional NAD(P)H-hydrate repair enzyme</fullName>
    </recommendedName>
    <alternativeName>
        <fullName evidence="19">Nicotinamide nucleotide repair protein</fullName>
    </alternativeName>
    <domain>
        <recommendedName>
            <fullName evidence="19">ADP-dependent (S)-NAD(P)H-hydrate dehydratase</fullName>
            <ecNumber evidence="19">4.2.1.136</ecNumber>
        </recommendedName>
        <alternativeName>
            <fullName evidence="19">ADP-dependent NAD(P)HX dehydratase</fullName>
        </alternativeName>
    </domain>
    <domain>
        <recommendedName>
            <fullName evidence="19">NAD(P)H-hydrate epimerase</fullName>
            <ecNumber evidence="19">5.1.99.6</ecNumber>
        </recommendedName>
    </domain>
</protein>
<evidence type="ECO:0000256" key="5">
    <source>
        <dbReference type="ARBA" id="ARBA00022723"/>
    </source>
</evidence>
<dbReference type="Gene3D" id="3.40.50.10260">
    <property type="entry name" value="YjeF N-terminal domain"/>
    <property type="match status" value="1"/>
</dbReference>
<comment type="function">
    <text evidence="14 19">Bifunctional enzyme that catalyzes the epimerization of the S- and R-forms of NAD(P)HX and the dehydration of the S-form of NAD(P)HX at the expense of ADP, which is converted to AMP. This allows the repair of both epimers of NAD(P)HX, a damaged form of NAD(P)H that is a result of enzymatic or heat-dependent hydration.</text>
</comment>
<dbReference type="GO" id="GO:0110051">
    <property type="term" value="P:metabolite repair"/>
    <property type="evidence" value="ECO:0007669"/>
    <property type="project" value="TreeGrafter"/>
</dbReference>
<reference evidence="22 23" key="1">
    <citation type="journal article" date="2013" name="Genome Announc.">
        <title>Draft Genome Sequence of the Cellulolytic, Mesophilic, Anaerobic Bacterium Clostridium termitidis Strain CT1112 (DSM 5398).</title>
        <authorList>
            <person name="Lal S."/>
            <person name="Ramachandran U."/>
            <person name="Zhang X."/>
            <person name="Munir R."/>
            <person name="Sparling R."/>
            <person name="Levin D.B."/>
        </authorList>
    </citation>
    <scope>NUCLEOTIDE SEQUENCE [LARGE SCALE GENOMIC DNA]</scope>
    <source>
        <strain evidence="22 23">CT1112</strain>
    </source>
</reference>
<proteinExistence type="inferred from homology"/>
<keyword evidence="8 17" id="KW-0521">NADP</keyword>
<comment type="similarity">
    <text evidence="17">Belongs to the NnrD/CARKD family.</text>
</comment>
<dbReference type="InterPro" id="IPR000631">
    <property type="entry name" value="CARKD"/>
</dbReference>
<comment type="similarity">
    <text evidence="18">Belongs to the NnrE/AIBP family.</text>
</comment>
<evidence type="ECO:0000259" key="21">
    <source>
        <dbReference type="PROSITE" id="PS51385"/>
    </source>
</evidence>
<evidence type="ECO:0000313" key="23">
    <source>
        <dbReference type="Proteomes" id="UP000014155"/>
    </source>
</evidence>
<dbReference type="HAMAP" id="MF_01965">
    <property type="entry name" value="NADHX_dehydratase"/>
    <property type="match status" value="1"/>
</dbReference>
<evidence type="ECO:0000256" key="18">
    <source>
        <dbReference type="HAMAP-Rule" id="MF_01966"/>
    </source>
</evidence>
<feature type="binding site" evidence="18">
    <location>
        <begin position="137"/>
        <end position="143"/>
    </location>
    <ligand>
        <name>(6S)-NADPHX</name>
        <dbReference type="ChEBI" id="CHEBI:64076"/>
    </ligand>
</feature>
<name>S0FP26_RUMCE</name>
<evidence type="ECO:0000256" key="12">
    <source>
        <dbReference type="ARBA" id="ARBA00023239"/>
    </source>
</evidence>
<dbReference type="HAMAP" id="MF_01966">
    <property type="entry name" value="NADHX_epimerase"/>
    <property type="match status" value="1"/>
</dbReference>
<keyword evidence="23" id="KW-1185">Reference proteome</keyword>
<comment type="similarity">
    <text evidence="3 19">In the N-terminal section; belongs to the NnrE/AIBP family.</text>
</comment>
<feature type="binding site" evidence="18">
    <location>
        <position position="169"/>
    </location>
    <ligand>
        <name>K(+)</name>
        <dbReference type="ChEBI" id="CHEBI:29103"/>
    </ligand>
</feature>
<dbReference type="EC" id="5.1.99.6" evidence="19"/>
<evidence type="ECO:0000256" key="11">
    <source>
        <dbReference type="ARBA" id="ARBA00023235"/>
    </source>
</evidence>
<dbReference type="GO" id="GO:0052856">
    <property type="term" value="F:NAD(P)HX epimerase activity"/>
    <property type="evidence" value="ECO:0007669"/>
    <property type="project" value="UniProtKB-UniRule"/>
</dbReference>
<dbReference type="Proteomes" id="UP000014155">
    <property type="component" value="Unassembled WGS sequence"/>
</dbReference>
<evidence type="ECO:0000256" key="6">
    <source>
        <dbReference type="ARBA" id="ARBA00022741"/>
    </source>
</evidence>
<keyword evidence="9 18" id="KW-0630">Potassium</keyword>
<dbReference type="EC" id="4.2.1.136" evidence="19"/>
<feature type="binding site" evidence="18">
    <location>
        <position position="166"/>
    </location>
    <ligand>
        <name>(6S)-NADPHX</name>
        <dbReference type="ChEBI" id="CHEBI:64076"/>
    </ligand>
</feature>
<dbReference type="GO" id="GO:0005524">
    <property type="term" value="F:ATP binding"/>
    <property type="evidence" value="ECO:0007669"/>
    <property type="project" value="UniProtKB-UniRule"/>
</dbReference>
<comment type="subunit">
    <text evidence="17">Homotetramer.</text>
</comment>
<dbReference type="PROSITE" id="PS51385">
    <property type="entry name" value="YJEF_N"/>
    <property type="match status" value="1"/>
</dbReference>
<accession>S0FP26</accession>
<comment type="catalytic activity">
    <reaction evidence="2 18 19">
        <text>(6R)-NADPHX = (6S)-NADPHX</text>
        <dbReference type="Rhea" id="RHEA:32227"/>
        <dbReference type="ChEBI" id="CHEBI:64076"/>
        <dbReference type="ChEBI" id="CHEBI:64077"/>
        <dbReference type="EC" id="5.1.99.6"/>
    </reaction>
</comment>
<dbReference type="InterPro" id="IPR004443">
    <property type="entry name" value="YjeF_N_dom"/>
</dbReference>
<feature type="binding site" evidence="17">
    <location>
        <begin position="426"/>
        <end position="430"/>
    </location>
    <ligand>
        <name>AMP</name>
        <dbReference type="ChEBI" id="CHEBI:456215"/>
    </ligand>
</feature>
<evidence type="ECO:0000256" key="13">
    <source>
        <dbReference type="ARBA" id="ARBA00023268"/>
    </source>
</evidence>
<evidence type="ECO:0000256" key="14">
    <source>
        <dbReference type="ARBA" id="ARBA00025153"/>
    </source>
</evidence>
<feature type="binding site" evidence="17">
    <location>
        <position position="455"/>
    </location>
    <ligand>
        <name>AMP</name>
        <dbReference type="ChEBI" id="CHEBI:456215"/>
    </ligand>
</feature>
<feature type="binding site" evidence="17">
    <location>
        <position position="338"/>
    </location>
    <ligand>
        <name>(6S)-NADPHX</name>
        <dbReference type="ChEBI" id="CHEBI:64076"/>
    </ligand>
</feature>
<dbReference type="Pfam" id="PF03853">
    <property type="entry name" value="YjeF_N"/>
    <property type="match status" value="1"/>
</dbReference>
<dbReference type="GO" id="GO:0016301">
    <property type="term" value="F:kinase activity"/>
    <property type="evidence" value="ECO:0007669"/>
    <property type="project" value="UniProtKB-KW"/>
</dbReference>
<dbReference type="Pfam" id="PF01256">
    <property type="entry name" value="Carb_kinase"/>
    <property type="match status" value="1"/>
</dbReference>
<comment type="function">
    <text evidence="18">Catalyzes the epimerization of the S- and R-forms of NAD(P)HX, a damaged form of NAD(P)H that is a result of enzymatic or heat-dependent hydration. This is a prerequisite for the S-specific NAD(P)H-hydrate dehydratase to allow the repair of both epimers of NAD(P)HX.</text>
</comment>
<evidence type="ECO:0000313" key="22">
    <source>
        <dbReference type="EMBL" id="EMS70859.1"/>
    </source>
</evidence>
<dbReference type="GO" id="GO:0046496">
    <property type="term" value="P:nicotinamide nucleotide metabolic process"/>
    <property type="evidence" value="ECO:0007669"/>
    <property type="project" value="UniProtKB-UniRule"/>
</dbReference>
<evidence type="ECO:0000256" key="16">
    <source>
        <dbReference type="ARBA" id="ARBA00049209"/>
    </source>
</evidence>
<feature type="binding site" evidence="17">
    <location>
        <position position="389"/>
    </location>
    <ligand>
        <name>(6S)-NADPHX</name>
        <dbReference type="ChEBI" id="CHEBI:64076"/>
    </ligand>
</feature>
<evidence type="ECO:0000256" key="15">
    <source>
        <dbReference type="ARBA" id="ARBA00048238"/>
    </source>
</evidence>
<dbReference type="EMBL" id="AORV01000046">
    <property type="protein sequence ID" value="EMS70859.1"/>
    <property type="molecule type" value="Genomic_DNA"/>
</dbReference>
<dbReference type="eggNOG" id="COG0063">
    <property type="taxonomic scope" value="Bacteria"/>
</dbReference>
<comment type="similarity">
    <text evidence="4 19">In the C-terminal section; belongs to the NnrD/CARKD family.</text>
</comment>
<dbReference type="InterPro" id="IPR029056">
    <property type="entry name" value="Ribokinase-like"/>
</dbReference>
<evidence type="ECO:0000256" key="7">
    <source>
        <dbReference type="ARBA" id="ARBA00022840"/>
    </source>
</evidence>
<keyword evidence="6 17" id="KW-0547">Nucleotide-binding</keyword>
<keyword evidence="11 18" id="KW-0413">Isomerase</keyword>
<dbReference type="RefSeq" id="WP_004627723.1">
    <property type="nucleotide sequence ID" value="NZ_AORV01000046.1"/>
</dbReference>
<dbReference type="PROSITE" id="PS51383">
    <property type="entry name" value="YJEF_C_3"/>
    <property type="match status" value="1"/>
</dbReference>
<feature type="binding site" evidence="17">
    <location>
        <position position="456"/>
    </location>
    <ligand>
        <name>(6S)-NADPHX</name>
        <dbReference type="ChEBI" id="CHEBI:64076"/>
    </ligand>
</feature>
<comment type="catalytic activity">
    <reaction evidence="16 17 19">
        <text>(6S)-NADPHX + ADP = AMP + phosphate + NADPH + H(+)</text>
        <dbReference type="Rhea" id="RHEA:32235"/>
        <dbReference type="ChEBI" id="CHEBI:15378"/>
        <dbReference type="ChEBI" id="CHEBI:43474"/>
        <dbReference type="ChEBI" id="CHEBI:57783"/>
        <dbReference type="ChEBI" id="CHEBI:64076"/>
        <dbReference type="ChEBI" id="CHEBI:456215"/>
        <dbReference type="ChEBI" id="CHEBI:456216"/>
        <dbReference type="EC" id="4.2.1.136"/>
    </reaction>
</comment>
<dbReference type="SUPFAM" id="SSF53613">
    <property type="entry name" value="Ribokinase-like"/>
    <property type="match status" value="1"/>
</dbReference>
<feature type="domain" description="YjeF N-terminal" evidence="21">
    <location>
        <begin position="9"/>
        <end position="223"/>
    </location>
</feature>
<dbReference type="PANTHER" id="PTHR12592:SF0">
    <property type="entry name" value="ATP-DEPENDENT (S)-NAD(P)H-HYDRATE DEHYDRATASE"/>
    <property type="match status" value="1"/>
</dbReference>
<evidence type="ECO:0000259" key="20">
    <source>
        <dbReference type="PROSITE" id="PS51383"/>
    </source>
</evidence>
<keyword evidence="13" id="KW-0511">Multifunctional enzyme</keyword>
<evidence type="ECO:0000256" key="4">
    <source>
        <dbReference type="ARBA" id="ARBA00009524"/>
    </source>
</evidence>
<dbReference type="eggNOG" id="COG0062">
    <property type="taxonomic scope" value="Bacteria"/>
</dbReference>
<dbReference type="PANTHER" id="PTHR12592">
    <property type="entry name" value="ATP-DEPENDENT (S)-NAD(P)H-HYDRATE DEHYDRATASE FAMILY MEMBER"/>
    <property type="match status" value="1"/>
</dbReference>
<dbReference type="NCBIfam" id="TIGR00197">
    <property type="entry name" value="yjeF_nterm"/>
    <property type="match status" value="1"/>
</dbReference>
<dbReference type="NCBIfam" id="TIGR00196">
    <property type="entry name" value="yjeF_cterm"/>
    <property type="match status" value="1"/>
</dbReference>
<dbReference type="STRING" id="1195236.CTER_3416"/>
<comment type="cofactor">
    <cofactor evidence="17">
        <name>Mg(2+)</name>
        <dbReference type="ChEBI" id="CHEBI:18420"/>
    </cofactor>
</comment>
<dbReference type="GO" id="GO:0046872">
    <property type="term" value="F:metal ion binding"/>
    <property type="evidence" value="ECO:0007669"/>
    <property type="project" value="UniProtKB-UniRule"/>
</dbReference>
<organism evidence="22 23">
    <name type="scientific">Ruminiclostridium cellobioparum subsp. termitidis CT1112</name>
    <dbReference type="NCBI Taxonomy" id="1195236"/>
    <lineage>
        <taxon>Bacteria</taxon>
        <taxon>Bacillati</taxon>
        <taxon>Bacillota</taxon>
        <taxon>Clostridia</taxon>
        <taxon>Eubacteriales</taxon>
        <taxon>Oscillospiraceae</taxon>
        <taxon>Ruminiclostridium</taxon>
    </lineage>
</organism>
<dbReference type="InterPro" id="IPR036652">
    <property type="entry name" value="YjeF_N_dom_sf"/>
</dbReference>
<keyword evidence="22" id="KW-0418">Kinase</keyword>
<dbReference type="SUPFAM" id="SSF64153">
    <property type="entry name" value="YjeF N-terminal domain-like"/>
    <property type="match status" value="1"/>
</dbReference>
<keyword evidence="10 17" id="KW-0520">NAD</keyword>
<dbReference type="AlphaFoldDB" id="S0FP26"/>
<dbReference type="PIRSF" id="PIRSF017184">
    <property type="entry name" value="Nnr"/>
    <property type="match status" value="1"/>
</dbReference>
<keyword evidence="22" id="KW-0808">Transferase</keyword>
<evidence type="ECO:0000256" key="9">
    <source>
        <dbReference type="ARBA" id="ARBA00022958"/>
    </source>
</evidence>
<evidence type="ECO:0000256" key="3">
    <source>
        <dbReference type="ARBA" id="ARBA00006001"/>
    </source>
</evidence>
<gene>
    <name evidence="17" type="primary">nnrD</name>
    <name evidence="18" type="synonym">nnrE</name>
    <name evidence="22" type="ORF">CTER_3416</name>
</gene>
<dbReference type="GO" id="GO:0052855">
    <property type="term" value="F:ADP-dependent NAD(P)H-hydrate dehydratase activity"/>
    <property type="evidence" value="ECO:0007669"/>
    <property type="project" value="UniProtKB-UniRule"/>
</dbReference>
<comment type="catalytic activity">
    <reaction evidence="15 17 19">
        <text>(6S)-NADHX + ADP = AMP + phosphate + NADH + H(+)</text>
        <dbReference type="Rhea" id="RHEA:32223"/>
        <dbReference type="ChEBI" id="CHEBI:15378"/>
        <dbReference type="ChEBI" id="CHEBI:43474"/>
        <dbReference type="ChEBI" id="CHEBI:57945"/>
        <dbReference type="ChEBI" id="CHEBI:64074"/>
        <dbReference type="ChEBI" id="CHEBI:456215"/>
        <dbReference type="ChEBI" id="CHEBI:456216"/>
        <dbReference type="EC" id="4.2.1.136"/>
    </reaction>
</comment>
<keyword evidence="5 18" id="KW-0479">Metal-binding</keyword>
<evidence type="ECO:0000256" key="17">
    <source>
        <dbReference type="HAMAP-Rule" id="MF_01965"/>
    </source>
</evidence>
<dbReference type="CDD" id="cd01171">
    <property type="entry name" value="YXKO-related"/>
    <property type="match status" value="1"/>
</dbReference>
<dbReference type="Gene3D" id="3.40.1190.20">
    <property type="match status" value="1"/>
</dbReference>
<evidence type="ECO:0000256" key="8">
    <source>
        <dbReference type="ARBA" id="ARBA00022857"/>
    </source>
</evidence>
<evidence type="ECO:0000256" key="10">
    <source>
        <dbReference type="ARBA" id="ARBA00023027"/>
    </source>
</evidence>
<comment type="caution">
    <text evidence="22">The sequence shown here is derived from an EMBL/GenBank/DDBJ whole genome shotgun (WGS) entry which is preliminary data.</text>
</comment>
<evidence type="ECO:0000256" key="1">
    <source>
        <dbReference type="ARBA" id="ARBA00000013"/>
    </source>
</evidence>
<feature type="binding site" evidence="18">
    <location>
        <position position="62"/>
    </location>
    <ligand>
        <name>K(+)</name>
        <dbReference type="ChEBI" id="CHEBI:29103"/>
    </ligand>
</feature>
<evidence type="ECO:0000256" key="19">
    <source>
        <dbReference type="PIRNR" id="PIRNR017184"/>
    </source>
</evidence>
<keyword evidence="7 17" id="KW-0067">ATP-binding</keyword>
<dbReference type="InterPro" id="IPR030677">
    <property type="entry name" value="Nnr"/>
</dbReference>
<comment type="catalytic activity">
    <reaction evidence="1 18 19">
        <text>(6R)-NADHX = (6S)-NADHX</text>
        <dbReference type="Rhea" id="RHEA:32215"/>
        <dbReference type="ChEBI" id="CHEBI:64074"/>
        <dbReference type="ChEBI" id="CHEBI:64075"/>
        <dbReference type="EC" id="5.1.99.6"/>
    </reaction>
</comment>
<sequence length="516" mass="54098">MKAVTGAQMGEIDKYSIEKLGIPGMVLMENAALQVVKHIEAYFGQNFNLPKDVLLVAGKGNNAGDAFAVARHLLVKGYNAKVYCLFDKAFLMGDARLNFDIIERLGAQIRLFDGTGDIAGFIDEIRRSQAVIDGIFGTGFRGWAKGYLADVINAINENSKYTISIDIASGIESVAGKVSGSCIKADETVTFELPKIGQLVYPGASYTGKLAVESIGMPEEAIANIVVNTHLTDLQTVKDIIPVRSAEFNKGSCGKVAVVTGSHGMAGSGCLASRASLRTGSGLVYIGAPKSMLPIYQSVVPEAVGVGLTEYNGILGQKSTEGILNLIKKCDVAAIGPGLSANESIYHIIAAVADSLEVPVVLDADALNALSRDTGILAKFKKEVVITPHPGEMARMTGLDTDYIQENRLEVARKYSQLWGITIVLKGAKTLIADSKGTVYINPTGNAGMATAGSGDSLTGIIASLIGQGAGAFEAAVAGVFIHGLAGDIAARQKGQHGMTAMDIVECIPAAMKKII</sequence>
<evidence type="ECO:0000256" key="2">
    <source>
        <dbReference type="ARBA" id="ARBA00000909"/>
    </source>
</evidence>
<comment type="function">
    <text evidence="17">Catalyzes the dehydration of the S-form of NAD(P)HX at the expense of ADP, which is converted to AMP. Together with NAD(P)HX epimerase, which catalyzes the epimerization of the S- and R-forms, the enzyme allows the repair of both epimers of NAD(P)HX, a damaged form of NAD(P)H that is a result of enzymatic or heat-dependent hydration.</text>
</comment>
<feature type="domain" description="YjeF C-terminal" evidence="20">
    <location>
        <begin position="233"/>
        <end position="515"/>
    </location>
</feature>
<keyword evidence="12 17" id="KW-0456">Lyase</keyword>
<comment type="cofactor">
    <cofactor evidence="18 19">
        <name>K(+)</name>
        <dbReference type="ChEBI" id="CHEBI:29103"/>
    </cofactor>
    <text evidence="18 19">Binds 1 potassium ion per subunit.</text>
</comment>